<reference evidence="9 10" key="1">
    <citation type="submission" date="2019-10" db="EMBL/GenBank/DDBJ databases">
        <title>Genomic and transcriptomic insights into the perfect genentic adaptation of a filamentous nitrogen-fixing cyanobacterium to rice fields.</title>
        <authorList>
            <person name="Chen Z."/>
        </authorList>
    </citation>
    <scope>NUCLEOTIDE SEQUENCE [LARGE SCALE GENOMIC DNA]</scope>
    <source>
        <strain evidence="9">CCNUC1</strain>
    </source>
</reference>
<feature type="domain" description="Peptidase S8/S53" evidence="8">
    <location>
        <begin position="178"/>
        <end position="435"/>
    </location>
</feature>
<keyword evidence="10" id="KW-1185">Reference proteome</keyword>
<dbReference type="GO" id="GO:0004252">
    <property type="term" value="F:serine-type endopeptidase activity"/>
    <property type="evidence" value="ECO:0007669"/>
    <property type="project" value="UniProtKB-UniRule"/>
</dbReference>
<evidence type="ECO:0000313" key="9">
    <source>
        <dbReference type="EMBL" id="QFS52755.1"/>
    </source>
</evidence>
<dbReference type="PROSITE" id="PS00138">
    <property type="entry name" value="SUBTILASE_SER"/>
    <property type="match status" value="1"/>
</dbReference>
<feature type="region of interest" description="Disordered" evidence="7">
    <location>
        <begin position="343"/>
        <end position="366"/>
    </location>
</feature>
<dbReference type="InterPro" id="IPR022398">
    <property type="entry name" value="Peptidase_S8_His-AS"/>
</dbReference>
<dbReference type="KEGG" id="nsh:GXM_10019"/>
<keyword evidence="2 6" id="KW-0645">Protease</keyword>
<dbReference type="PANTHER" id="PTHR43806:SF11">
    <property type="entry name" value="CEREVISIN-RELATED"/>
    <property type="match status" value="1"/>
</dbReference>
<dbReference type="Gene3D" id="3.40.50.200">
    <property type="entry name" value="Peptidase S8/S53 domain"/>
    <property type="match status" value="1"/>
</dbReference>
<keyword evidence="4 6" id="KW-0720">Serine protease</keyword>
<dbReference type="SUPFAM" id="SSF52743">
    <property type="entry name" value="Subtilisin-like"/>
    <property type="match status" value="1"/>
</dbReference>
<dbReference type="PROSITE" id="PS00137">
    <property type="entry name" value="SUBTILASE_HIS"/>
    <property type="match status" value="1"/>
</dbReference>
<dbReference type="PRINTS" id="PR00723">
    <property type="entry name" value="SUBTILISIN"/>
</dbReference>
<sequence>MISEEDFELTEQQLEKAGLEIREKWGAEIETKLERSLEYQIMNEVDDVNSTTRQRVMIYYKPTKCFEQYHEEFEQLEEIYEKRNEEFEVEEFAEFESLVNQDIESLIEDLKQEQALVEHLTLGEAVVANLTPAQIQKFAQQSNIVRLEADKPLKLELVQSSVTVGLVNARTQGIVGTGRGVIIAVLDGEVDINHPDLKGRVVHKRNYTNEPWGNPHPHGTHVAGIIAGNGSQYKGMAPEAIIWSYKLLPSEATQSGEGFKGADAIEDVIKDMKEGVKVANCSWGVPTELDGTNIWAKTAERAAKLGLVLVKSAGNNGSEPGTLTSPADAFGDVIVVGASSHDGTQVTSFSSRGPTADNRPKPDILAPGEQIVSTVPGGGYQKMSGTSMASPHIAGISALLLERNPKLEPWQIKKILMESAKSLESTTDPNAQGKGLVDVVKALQMATQPVSEEKQITYTSVVKQRKLLEQLNISVRNTSKEVMQGVKASLVSPTGDIKVTAAEQDYGNLRTGADAIRNFEIEVSPNGKPSQYNLSLKLNYTTPSGQKKTDSYQIIHQVPSLAK</sequence>
<gene>
    <name evidence="9" type="ORF">GXM_10019</name>
</gene>
<dbReference type="EMBL" id="CP045230">
    <property type="protein sequence ID" value="QFS52755.1"/>
    <property type="molecule type" value="Genomic_DNA"/>
</dbReference>
<dbReference type="AlphaFoldDB" id="A0A5P8WIT6"/>
<feature type="active site" description="Charge relay system" evidence="5 6">
    <location>
        <position position="218"/>
    </location>
</feature>
<evidence type="ECO:0000256" key="5">
    <source>
        <dbReference type="PIRSR" id="PIRSR615500-1"/>
    </source>
</evidence>
<comment type="similarity">
    <text evidence="1 6">Belongs to the peptidase S8 family.</text>
</comment>
<evidence type="ECO:0000259" key="8">
    <source>
        <dbReference type="Pfam" id="PF00082"/>
    </source>
</evidence>
<dbReference type="InterPro" id="IPR036852">
    <property type="entry name" value="Peptidase_S8/S53_dom_sf"/>
</dbReference>
<evidence type="ECO:0000256" key="1">
    <source>
        <dbReference type="ARBA" id="ARBA00011073"/>
    </source>
</evidence>
<dbReference type="RefSeq" id="WP_152592891.1">
    <property type="nucleotide sequence ID" value="NZ_CP045230.1"/>
</dbReference>
<dbReference type="Pfam" id="PF00082">
    <property type="entry name" value="Peptidase_S8"/>
    <property type="match status" value="1"/>
</dbReference>
<feature type="active site" description="Charge relay system" evidence="5 6">
    <location>
        <position position="187"/>
    </location>
</feature>
<dbReference type="PANTHER" id="PTHR43806">
    <property type="entry name" value="PEPTIDASE S8"/>
    <property type="match status" value="1"/>
</dbReference>
<dbReference type="GO" id="GO:0006508">
    <property type="term" value="P:proteolysis"/>
    <property type="evidence" value="ECO:0007669"/>
    <property type="project" value="UniProtKB-KW"/>
</dbReference>
<name>A0A5P8WIT6_9NOSO</name>
<dbReference type="Proteomes" id="UP000326678">
    <property type="component" value="Chromosome pGXM03"/>
</dbReference>
<proteinExistence type="inferred from homology"/>
<keyword evidence="3 6" id="KW-0378">Hydrolase</keyword>
<accession>A0A5P8WIT6</accession>
<evidence type="ECO:0000256" key="2">
    <source>
        <dbReference type="ARBA" id="ARBA00022670"/>
    </source>
</evidence>
<feature type="active site" description="Charge relay system" evidence="5 6">
    <location>
        <position position="387"/>
    </location>
</feature>
<evidence type="ECO:0000256" key="6">
    <source>
        <dbReference type="PROSITE-ProRule" id="PRU01240"/>
    </source>
</evidence>
<dbReference type="PROSITE" id="PS51892">
    <property type="entry name" value="SUBTILASE"/>
    <property type="match status" value="1"/>
</dbReference>
<dbReference type="InterPro" id="IPR023828">
    <property type="entry name" value="Peptidase_S8_Ser-AS"/>
</dbReference>
<dbReference type="InterPro" id="IPR015500">
    <property type="entry name" value="Peptidase_S8_subtilisin-rel"/>
</dbReference>
<dbReference type="InterPro" id="IPR000209">
    <property type="entry name" value="Peptidase_S8/S53_dom"/>
</dbReference>
<evidence type="ECO:0000256" key="7">
    <source>
        <dbReference type="SAM" id="MobiDB-lite"/>
    </source>
</evidence>
<dbReference type="InterPro" id="IPR050131">
    <property type="entry name" value="Peptidase_S8_subtilisin-like"/>
</dbReference>
<evidence type="ECO:0000256" key="3">
    <source>
        <dbReference type="ARBA" id="ARBA00022801"/>
    </source>
</evidence>
<feature type="compositionally biased region" description="Polar residues" evidence="7">
    <location>
        <begin position="343"/>
        <end position="353"/>
    </location>
</feature>
<evidence type="ECO:0000313" key="10">
    <source>
        <dbReference type="Proteomes" id="UP000326678"/>
    </source>
</evidence>
<protein>
    <submittedName>
        <fullName evidence="9">AprX, serine protease AprX</fullName>
    </submittedName>
</protein>
<evidence type="ECO:0000256" key="4">
    <source>
        <dbReference type="ARBA" id="ARBA00022825"/>
    </source>
</evidence>
<organism evidence="9 10">
    <name type="scientific">Nostoc sphaeroides CCNUC1</name>
    <dbReference type="NCBI Taxonomy" id="2653204"/>
    <lineage>
        <taxon>Bacteria</taxon>
        <taxon>Bacillati</taxon>
        <taxon>Cyanobacteriota</taxon>
        <taxon>Cyanophyceae</taxon>
        <taxon>Nostocales</taxon>
        <taxon>Nostocaceae</taxon>
        <taxon>Nostoc</taxon>
    </lineage>
</organism>